<keyword evidence="1" id="KW-0812">Transmembrane</keyword>
<sequence>MNAYGMKYTVYTVLTTLLCIAAIAGTCRGNTAALHQSEETLSEESAQAVKGSLHRTRTLEMEELETLEGPPMSYWGQDGREYELSHWKIKKIPGCRLNRKMEKRVIYAGVEGAEGLPESITITEEETGVPAKGELSVRDTRVLREQWQEGFSVPVTFHSYGADEYEAGSLTISGENVLTNTDELAGELLSMMSLSPRDYRIHSIEWSGEPYMDASGQVCRQAMAKGDKLLRDYEITYEGEISWMKPVSYEMEMVYRPVVQHKGMVESEEALPVSKPAPTPVGETEKGLLWIRSGFIITVAASLMGILVGIVLLLILCERQRRERKRGRYLPRIKG</sequence>
<comment type="caution">
    <text evidence="3">The sequence shown here is derived from an EMBL/GenBank/DDBJ whole genome shotgun (WGS) entry which is preliminary data.</text>
</comment>
<keyword evidence="2" id="KW-0732">Signal</keyword>
<dbReference type="Proteomes" id="UP000429958">
    <property type="component" value="Unassembled WGS sequence"/>
</dbReference>
<organism evidence="3 4">
    <name type="scientific">Clostridium porci</name>
    <dbReference type="NCBI Taxonomy" id="2605778"/>
    <lineage>
        <taxon>Bacteria</taxon>
        <taxon>Bacillati</taxon>
        <taxon>Bacillota</taxon>
        <taxon>Clostridia</taxon>
        <taxon>Eubacteriales</taxon>
        <taxon>Clostridiaceae</taxon>
        <taxon>Clostridium</taxon>
    </lineage>
</organism>
<name>A0A7X2NLY6_9CLOT</name>
<feature type="transmembrane region" description="Helical" evidence="1">
    <location>
        <begin position="289"/>
        <end position="316"/>
    </location>
</feature>
<proteinExistence type="predicted"/>
<evidence type="ECO:0000256" key="2">
    <source>
        <dbReference type="SAM" id="SignalP"/>
    </source>
</evidence>
<keyword evidence="1" id="KW-0472">Membrane</keyword>
<keyword evidence="1" id="KW-1133">Transmembrane helix</keyword>
<gene>
    <name evidence="3" type="ORF">FYJ39_11240</name>
</gene>
<dbReference type="AlphaFoldDB" id="A0A7X2NLY6"/>
<evidence type="ECO:0008006" key="5">
    <source>
        <dbReference type="Google" id="ProtNLM"/>
    </source>
</evidence>
<dbReference type="RefSeq" id="WP_154472577.1">
    <property type="nucleotide sequence ID" value="NZ_DBEWUL010000176.1"/>
</dbReference>
<dbReference type="EMBL" id="VUMD01000009">
    <property type="protein sequence ID" value="MSS37131.1"/>
    <property type="molecule type" value="Genomic_DNA"/>
</dbReference>
<reference evidence="3 4" key="1">
    <citation type="submission" date="2019-08" db="EMBL/GenBank/DDBJ databases">
        <title>In-depth cultivation of the pig gut microbiome towards novel bacterial diversity and tailored functional studies.</title>
        <authorList>
            <person name="Wylensek D."/>
            <person name="Hitch T.C.A."/>
            <person name="Clavel T."/>
        </authorList>
    </citation>
    <scope>NUCLEOTIDE SEQUENCE [LARGE SCALE GENOMIC DNA]</scope>
    <source>
        <strain evidence="3 4">WCA-389-WT-23D1</strain>
    </source>
</reference>
<keyword evidence="4" id="KW-1185">Reference proteome</keyword>
<evidence type="ECO:0000256" key="1">
    <source>
        <dbReference type="SAM" id="Phobius"/>
    </source>
</evidence>
<evidence type="ECO:0000313" key="4">
    <source>
        <dbReference type="Proteomes" id="UP000429958"/>
    </source>
</evidence>
<accession>A0A7X2NLY6</accession>
<evidence type="ECO:0000313" key="3">
    <source>
        <dbReference type="EMBL" id="MSS37131.1"/>
    </source>
</evidence>
<feature type="chain" id="PRO_5038896720" description="DUF3068 domain-containing protein" evidence="2">
    <location>
        <begin position="25"/>
        <end position="335"/>
    </location>
</feature>
<feature type="signal peptide" evidence="2">
    <location>
        <begin position="1"/>
        <end position="24"/>
    </location>
</feature>
<protein>
    <recommendedName>
        <fullName evidence="5">DUF3068 domain-containing protein</fullName>
    </recommendedName>
</protein>